<keyword evidence="3" id="KW-1185">Reference proteome</keyword>
<sequence length="138" mass="16009">WRASYAQVQRSHEQEMAVYRHLGDEEEGERFYHEVDESHLRREIEPWAAANLRRHCCAPPTPRLHVPLPPLPSRAVTSLRRCSSLPDDYLHPASSLFDRRASDKSTASRSHRRRSLPSDYLHPSVVIPTRRQSQSCDC</sequence>
<protein>
    <submittedName>
        <fullName evidence="2">Uncharacterized protein</fullName>
    </submittedName>
</protein>
<proteinExistence type="predicted"/>
<comment type="caution">
    <text evidence="2">The sequence shown here is derived from an EMBL/GenBank/DDBJ whole genome shotgun (WGS) entry which is preliminary data.</text>
</comment>
<gene>
    <name evidence="2" type="ORF">BaRGS_00016954</name>
</gene>
<evidence type="ECO:0000313" key="2">
    <source>
        <dbReference type="EMBL" id="KAK7491819.1"/>
    </source>
</evidence>
<feature type="region of interest" description="Disordered" evidence="1">
    <location>
        <begin position="90"/>
        <end position="123"/>
    </location>
</feature>
<organism evidence="2 3">
    <name type="scientific">Batillaria attramentaria</name>
    <dbReference type="NCBI Taxonomy" id="370345"/>
    <lineage>
        <taxon>Eukaryota</taxon>
        <taxon>Metazoa</taxon>
        <taxon>Spiralia</taxon>
        <taxon>Lophotrochozoa</taxon>
        <taxon>Mollusca</taxon>
        <taxon>Gastropoda</taxon>
        <taxon>Caenogastropoda</taxon>
        <taxon>Sorbeoconcha</taxon>
        <taxon>Cerithioidea</taxon>
        <taxon>Batillariidae</taxon>
        <taxon>Batillaria</taxon>
    </lineage>
</organism>
<evidence type="ECO:0000256" key="1">
    <source>
        <dbReference type="SAM" id="MobiDB-lite"/>
    </source>
</evidence>
<feature type="non-terminal residue" evidence="2">
    <location>
        <position position="1"/>
    </location>
</feature>
<evidence type="ECO:0000313" key="3">
    <source>
        <dbReference type="Proteomes" id="UP001519460"/>
    </source>
</evidence>
<dbReference type="Proteomes" id="UP001519460">
    <property type="component" value="Unassembled WGS sequence"/>
</dbReference>
<name>A0ABD0KX44_9CAEN</name>
<accession>A0ABD0KX44</accession>
<reference evidence="2 3" key="1">
    <citation type="journal article" date="2023" name="Sci. Data">
        <title>Genome assembly of the Korean intertidal mud-creeper Batillaria attramentaria.</title>
        <authorList>
            <person name="Patra A.K."/>
            <person name="Ho P.T."/>
            <person name="Jun S."/>
            <person name="Lee S.J."/>
            <person name="Kim Y."/>
            <person name="Won Y.J."/>
        </authorList>
    </citation>
    <scope>NUCLEOTIDE SEQUENCE [LARGE SCALE GENOMIC DNA]</scope>
    <source>
        <strain evidence="2">Wonlab-2016</strain>
    </source>
</reference>
<dbReference type="AlphaFoldDB" id="A0ABD0KX44"/>
<dbReference type="EMBL" id="JACVVK020000110">
    <property type="protein sequence ID" value="KAK7491819.1"/>
    <property type="molecule type" value="Genomic_DNA"/>
</dbReference>